<organism evidence="2 3">
    <name type="scientific">Brassica rapa subsp. trilocularis</name>
    <dbReference type="NCBI Taxonomy" id="1813537"/>
    <lineage>
        <taxon>Eukaryota</taxon>
        <taxon>Viridiplantae</taxon>
        <taxon>Streptophyta</taxon>
        <taxon>Embryophyta</taxon>
        <taxon>Tracheophyta</taxon>
        <taxon>Spermatophyta</taxon>
        <taxon>Magnoliopsida</taxon>
        <taxon>eudicotyledons</taxon>
        <taxon>Gunneridae</taxon>
        <taxon>Pentapetalae</taxon>
        <taxon>rosids</taxon>
        <taxon>malvids</taxon>
        <taxon>Brassicales</taxon>
        <taxon>Brassicaceae</taxon>
        <taxon>Brassiceae</taxon>
        <taxon>Brassica</taxon>
    </lineage>
</organism>
<dbReference type="Proteomes" id="UP000823674">
    <property type="component" value="Chromosome A09"/>
</dbReference>
<comment type="caution">
    <text evidence="2">The sequence shown here is derived from an EMBL/GenBank/DDBJ whole genome shotgun (WGS) entry which is preliminary data.</text>
</comment>
<accession>A0ABQ7LIJ2</accession>
<feature type="compositionally biased region" description="Polar residues" evidence="1">
    <location>
        <begin position="79"/>
        <end position="89"/>
    </location>
</feature>
<sequence length="89" mass="10575">MINDKVEYDRYSSISLSLSLSLRRLHSIYLHLIHHGRPKRAFECGPHCYNARRDESSSRWSHKRPRSPQEEERRSNRSVQSPSQENRNG</sequence>
<dbReference type="EMBL" id="JADBGQ010000008">
    <property type="protein sequence ID" value="KAG5386362.1"/>
    <property type="molecule type" value="Genomic_DNA"/>
</dbReference>
<protein>
    <submittedName>
        <fullName evidence="2">Uncharacterized protein</fullName>
    </submittedName>
</protein>
<evidence type="ECO:0000256" key="1">
    <source>
        <dbReference type="SAM" id="MobiDB-lite"/>
    </source>
</evidence>
<evidence type="ECO:0000313" key="2">
    <source>
        <dbReference type="EMBL" id="KAG5386362.1"/>
    </source>
</evidence>
<proteinExistence type="predicted"/>
<gene>
    <name evidence="2" type="primary">A09g517470.1_BraROA</name>
    <name evidence="2" type="ORF">IGI04_037832</name>
</gene>
<evidence type="ECO:0000313" key="3">
    <source>
        <dbReference type="Proteomes" id="UP000823674"/>
    </source>
</evidence>
<keyword evidence="3" id="KW-1185">Reference proteome</keyword>
<feature type="region of interest" description="Disordered" evidence="1">
    <location>
        <begin position="51"/>
        <end position="89"/>
    </location>
</feature>
<reference evidence="2 3" key="1">
    <citation type="submission" date="2021-03" db="EMBL/GenBank/DDBJ databases">
        <authorList>
            <person name="King G.J."/>
            <person name="Bancroft I."/>
            <person name="Baten A."/>
            <person name="Bloomfield J."/>
            <person name="Borpatragohain P."/>
            <person name="He Z."/>
            <person name="Irish N."/>
            <person name="Irwin J."/>
            <person name="Liu K."/>
            <person name="Mauleon R.P."/>
            <person name="Moore J."/>
            <person name="Morris R."/>
            <person name="Ostergaard L."/>
            <person name="Wang B."/>
            <person name="Wells R."/>
        </authorList>
    </citation>
    <scope>NUCLEOTIDE SEQUENCE [LARGE SCALE GENOMIC DNA]</scope>
    <source>
        <strain evidence="2">R-o-18</strain>
        <tissue evidence="2">Leaf</tissue>
    </source>
</reference>
<name>A0ABQ7LIJ2_BRACM</name>